<evidence type="ECO:0000256" key="1">
    <source>
        <dbReference type="SAM" id="MobiDB-lite"/>
    </source>
</evidence>
<feature type="compositionally biased region" description="Acidic residues" evidence="1">
    <location>
        <begin position="198"/>
        <end position="207"/>
    </location>
</feature>
<keyword evidence="4" id="KW-1185">Reference proteome</keyword>
<gene>
    <name evidence="3" type="ORF">JRO89_XS15G0166800</name>
</gene>
<organism evidence="3 4">
    <name type="scientific">Xanthoceras sorbifolium</name>
    <dbReference type="NCBI Taxonomy" id="99658"/>
    <lineage>
        <taxon>Eukaryota</taxon>
        <taxon>Viridiplantae</taxon>
        <taxon>Streptophyta</taxon>
        <taxon>Embryophyta</taxon>
        <taxon>Tracheophyta</taxon>
        <taxon>Spermatophyta</taxon>
        <taxon>Magnoliopsida</taxon>
        <taxon>eudicotyledons</taxon>
        <taxon>Gunneridae</taxon>
        <taxon>Pentapetalae</taxon>
        <taxon>rosids</taxon>
        <taxon>malvids</taxon>
        <taxon>Sapindales</taxon>
        <taxon>Sapindaceae</taxon>
        <taxon>Xanthoceroideae</taxon>
        <taxon>Xanthoceras</taxon>
    </lineage>
</organism>
<proteinExistence type="predicted"/>
<comment type="caution">
    <text evidence="3">The sequence shown here is derived from an EMBL/GenBank/DDBJ whole genome shotgun (WGS) entry which is preliminary data.</text>
</comment>
<evidence type="ECO:0000259" key="2">
    <source>
        <dbReference type="Pfam" id="PF13456"/>
    </source>
</evidence>
<dbReference type="Pfam" id="PF13456">
    <property type="entry name" value="RVT_3"/>
    <property type="match status" value="1"/>
</dbReference>
<evidence type="ECO:0000313" key="3">
    <source>
        <dbReference type="EMBL" id="KAH7544437.1"/>
    </source>
</evidence>
<sequence>MVSCWLLRRDRNVILHDGRGLILDQVCNDADSFIDDFLAANLPPASSLFCSDLGVAVRNATRIAVFAAAVPLKLCGDVEVAEARAILTGIQLTAERRLLPLLVETDSLNISRLLYGGGAVNGFQDFQDQQMIVNPQRPTTSSMSSTVESFSGPRPPQPAASGSANLKATSSRRYPRTPPVVPEDCHSDCDSSSSVIDNNEDNEDVEGDITLSSSCSRKQPLPFDLNFPPLDDVVVVDFNGRDDLQCTALCL</sequence>
<protein>
    <recommendedName>
        <fullName evidence="2">RNase H type-1 domain-containing protein</fullName>
    </recommendedName>
</protein>
<dbReference type="InterPro" id="IPR002156">
    <property type="entry name" value="RNaseH_domain"/>
</dbReference>
<dbReference type="EMBL" id="JAFEMO010000015">
    <property type="protein sequence ID" value="KAH7544437.1"/>
    <property type="molecule type" value="Genomic_DNA"/>
</dbReference>
<accession>A0ABQ8H2J5</accession>
<reference evidence="3 4" key="1">
    <citation type="submission" date="2021-02" db="EMBL/GenBank/DDBJ databases">
        <title>Plant Genome Project.</title>
        <authorList>
            <person name="Zhang R.-G."/>
        </authorList>
    </citation>
    <scope>NUCLEOTIDE SEQUENCE [LARGE SCALE GENOMIC DNA]</scope>
    <source>
        <tissue evidence="3">Leaves</tissue>
    </source>
</reference>
<feature type="domain" description="RNase H type-1" evidence="2">
    <location>
        <begin position="51"/>
        <end position="117"/>
    </location>
</feature>
<feature type="region of interest" description="Disordered" evidence="1">
    <location>
        <begin position="136"/>
        <end position="207"/>
    </location>
</feature>
<feature type="compositionally biased region" description="Polar residues" evidence="1">
    <location>
        <begin position="160"/>
        <end position="172"/>
    </location>
</feature>
<dbReference type="Proteomes" id="UP000827721">
    <property type="component" value="Unassembled WGS sequence"/>
</dbReference>
<name>A0ABQ8H2J5_9ROSI</name>
<evidence type="ECO:0000313" key="4">
    <source>
        <dbReference type="Proteomes" id="UP000827721"/>
    </source>
</evidence>
<feature type="compositionally biased region" description="Low complexity" evidence="1">
    <location>
        <begin position="139"/>
        <end position="151"/>
    </location>
</feature>